<keyword evidence="4" id="KW-1185">Reference proteome</keyword>
<evidence type="ECO:0000259" key="2">
    <source>
        <dbReference type="PROSITE" id="PS51192"/>
    </source>
</evidence>
<dbReference type="RefSeq" id="WP_188618237.1">
    <property type="nucleotide sequence ID" value="NZ_BMLV01000005.1"/>
</dbReference>
<dbReference type="PANTHER" id="PTHR47396:SF1">
    <property type="entry name" value="ATP-DEPENDENT HELICASE IRC3-RELATED"/>
    <property type="match status" value="1"/>
</dbReference>
<dbReference type="InterPro" id="IPR014001">
    <property type="entry name" value="Helicase_ATP-bd"/>
</dbReference>
<comment type="caution">
    <text evidence="3">The sequence shown here is derived from an EMBL/GenBank/DDBJ whole genome shotgun (WGS) entry which is preliminary data.</text>
</comment>
<organism evidence="3 4">
    <name type="scientific">Cloacibacterium rupense</name>
    <dbReference type="NCBI Taxonomy" id="517423"/>
    <lineage>
        <taxon>Bacteria</taxon>
        <taxon>Pseudomonadati</taxon>
        <taxon>Bacteroidota</taxon>
        <taxon>Flavobacteriia</taxon>
        <taxon>Flavobacteriales</taxon>
        <taxon>Weeksellaceae</taxon>
    </lineage>
</organism>
<dbReference type="CDD" id="cd18785">
    <property type="entry name" value="SF2_C"/>
    <property type="match status" value="1"/>
</dbReference>
<keyword evidence="1" id="KW-0812">Transmembrane</keyword>
<proteinExistence type="predicted"/>
<keyword evidence="1" id="KW-1133">Transmembrane helix</keyword>
<dbReference type="PANTHER" id="PTHR47396">
    <property type="entry name" value="TYPE I RESTRICTION ENZYME ECOKI R PROTEIN"/>
    <property type="match status" value="1"/>
</dbReference>
<evidence type="ECO:0000313" key="3">
    <source>
        <dbReference type="EMBL" id="GGP05660.1"/>
    </source>
</evidence>
<evidence type="ECO:0000313" key="4">
    <source>
        <dbReference type="Proteomes" id="UP000620064"/>
    </source>
</evidence>
<name>A0ABQ2NNB2_9FLAO</name>
<dbReference type="Gene3D" id="3.40.50.300">
    <property type="entry name" value="P-loop containing nucleotide triphosphate hydrolases"/>
    <property type="match status" value="2"/>
</dbReference>
<accession>A0ABQ2NNB2</accession>
<dbReference type="InterPro" id="IPR050742">
    <property type="entry name" value="Helicase_Restrict-Modif_Enz"/>
</dbReference>
<reference evidence="4" key="1">
    <citation type="journal article" date="2019" name="Int. J. Syst. Evol. Microbiol.">
        <title>The Global Catalogue of Microorganisms (GCM) 10K type strain sequencing project: providing services to taxonomists for standard genome sequencing and annotation.</title>
        <authorList>
            <consortium name="The Broad Institute Genomics Platform"/>
            <consortium name="The Broad Institute Genome Sequencing Center for Infectious Disease"/>
            <person name="Wu L."/>
            <person name="Ma J."/>
        </authorList>
    </citation>
    <scope>NUCLEOTIDE SEQUENCE [LARGE SCALE GENOMIC DNA]</scope>
    <source>
        <strain evidence="4">CGMCC 1.7656</strain>
    </source>
</reference>
<dbReference type="InterPro" id="IPR006935">
    <property type="entry name" value="Helicase/UvrB_N"/>
</dbReference>
<keyword evidence="1" id="KW-0472">Membrane</keyword>
<dbReference type="EMBL" id="BMLV01000005">
    <property type="protein sequence ID" value="GGP05660.1"/>
    <property type="molecule type" value="Genomic_DNA"/>
</dbReference>
<feature type="domain" description="Helicase ATP-binding" evidence="2">
    <location>
        <begin position="25"/>
        <end position="207"/>
    </location>
</feature>
<sequence length="902" mass="104439">MKSFPENIHFKYPWRNYQEKVLNELDFHLEDNHLHIVAPPGSGKTVLGLEVMLRINLPTLIIAPTIAIKNQWKQRFCELFLDNNFPDWISTDINKPQLITISTYQGIHAFCNDTIEIEEESEEESNILVKNKSKNSLKSTETLIKLLKKAGIKVFILDEAHHLKNAWWKSLFELKYEINPKIVALTATPPFDVSPNEWKRYIDLNGAVDTEISVPELMKEKDLCPHQDLVFFTFPSEVEKKEIENIQTKSLKFFNQISNDQLILIALQNHDIYINPENHLDWIYENISSYSSGLVFLNHHKIKIDKKHFEIIGDQDFYIPELNFFWLEELLDFFIYSDYFKNFEEYRIELESKLKRNGFLDKKYVNFSVNENINKTLSTSISKLQAIKEIVDLEFKNLKKDLRLVILTDYIRKEYLSQEAENNFTLDKIGVVSIFEKLRRDNSQNLKIGVLSGSIVIIPNSALENLKKQLIDFKIENLNFQELSYDKEYCIIYPNEAAKNNLVHLITEIFQKGEIQVLIGTKSLLGEGWDAPEINSLILSSFISSFVLSNQMRGRAIRISKNNLDKTSNIWHLACVDTQNESGGYDVEILKKRFKTFVGLSNNQELPSIQNRFERLNITDIRTKEDLESANAQSANLASNRSNLAKSWEKALEKGNVLIEEIQVPFDEKNYQEVKLKYLQKTLGNLSGILISTILIFSSDFLGGILKGLGKFQSIEGLEIYFLLFGSALFITYGGFTYRTLKQYLKYKNISKNLLKIGRTVMMSLMNEKIIKTPASQLKLIGNQSSSGDSSCYLDGGTNYEKSIFIQTLQEAISPIDNPRYLILQNDFYKFPKNKSYFAVPEIFGRNKKSAIFYENQWNQNVGNSSLIFTRTLEGRNLLLKLRLQSMLKKNKHIEHINKLIK</sequence>
<feature type="transmembrane region" description="Helical" evidence="1">
    <location>
        <begin position="718"/>
        <end position="736"/>
    </location>
</feature>
<evidence type="ECO:0000256" key="1">
    <source>
        <dbReference type="SAM" id="Phobius"/>
    </source>
</evidence>
<dbReference type="PROSITE" id="PS51192">
    <property type="entry name" value="HELICASE_ATP_BIND_1"/>
    <property type="match status" value="1"/>
</dbReference>
<feature type="transmembrane region" description="Helical" evidence="1">
    <location>
        <begin position="686"/>
        <end position="706"/>
    </location>
</feature>
<dbReference type="SMART" id="SM00487">
    <property type="entry name" value="DEXDc"/>
    <property type="match status" value="1"/>
</dbReference>
<dbReference type="Proteomes" id="UP000620064">
    <property type="component" value="Unassembled WGS sequence"/>
</dbReference>
<protein>
    <recommendedName>
        <fullName evidence="2">Helicase ATP-binding domain-containing protein</fullName>
    </recommendedName>
</protein>
<gene>
    <name evidence="3" type="ORF">GCM10010992_22630</name>
</gene>
<dbReference type="InterPro" id="IPR027417">
    <property type="entry name" value="P-loop_NTPase"/>
</dbReference>
<dbReference type="Pfam" id="PF04851">
    <property type="entry name" value="ResIII"/>
    <property type="match status" value="1"/>
</dbReference>
<dbReference type="SUPFAM" id="SSF52540">
    <property type="entry name" value="P-loop containing nucleoside triphosphate hydrolases"/>
    <property type="match status" value="2"/>
</dbReference>